<feature type="compositionally biased region" description="Polar residues" evidence="1">
    <location>
        <begin position="48"/>
        <end position="63"/>
    </location>
</feature>
<evidence type="ECO:0000256" key="1">
    <source>
        <dbReference type="SAM" id="MobiDB-lite"/>
    </source>
</evidence>
<feature type="region of interest" description="Disordered" evidence="1">
    <location>
        <begin position="1"/>
        <end position="63"/>
    </location>
</feature>
<dbReference type="Proteomes" id="UP001151760">
    <property type="component" value="Unassembled WGS sequence"/>
</dbReference>
<evidence type="ECO:0000313" key="2">
    <source>
        <dbReference type="EMBL" id="GJT68454.1"/>
    </source>
</evidence>
<name>A0ABQ5FYQ9_9ASTR</name>
<feature type="region of interest" description="Disordered" evidence="1">
    <location>
        <begin position="98"/>
        <end position="149"/>
    </location>
</feature>
<keyword evidence="3" id="KW-1185">Reference proteome</keyword>
<evidence type="ECO:0000313" key="3">
    <source>
        <dbReference type="Proteomes" id="UP001151760"/>
    </source>
</evidence>
<reference evidence="2" key="1">
    <citation type="journal article" date="2022" name="Int. J. Mol. Sci.">
        <title>Draft Genome of Tanacetum Coccineum: Genomic Comparison of Closely Related Tanacetum-Family Plants.</title>
        <authorList>
            <person name="Yamashiro T."/>
            <person name="Shiraishi A."/>
            <person name="Nakayama K."/>
            <person name="Satake H."/>
        </authorList>
    </citation>
    <scope>NUCLEOTIDE SEQUENCE</scope>
</reference>
<sequence length="345" mass="38710">MESLNSNSQEREFSSVATMQDKARKTQTHASKVDSSKALDADLVVMESNGTESGKQDTSSSSENYLTHVVDADITQNSQEESYGSNDMAHNHYLEEARKKTQERNRNSKSSVIHNTSLQITTNGSKQKPRSNNQTSRNFHVSKSSGVTSNSVPLVDHFRNSSSFSGSKHFVCSTCKKCVFNTNHDVCLTKFLKEVKSRIKVQAPKTRNNIKPIEMITYVIKPKRWISKGYRISPNKSSAVHEKPNTPRSCLRWKPTGRIFKIVGLRWIPTGKIFTDSTTKVNSEPPNGSNDDITNPYECDQTLNVSACTLNLSACTSFNPLKERLRIWLPKRLISHKLGVQGILI</sequence>
<accession>A0ABQ5FYQ9</accession>
<reference evidence="2" key="2">
    <citation type="submission" date="2022-01" db="EMBL/GenBank/DDBJ databases">
        <authorList>
            <person name="Yamashiro T."/>
            <person name="Shiraishi A."/>
            <person name="Satake H."/>
            <person name="Nakayama K."/>
        </authorList>
    </citation>
    <scope>NUCLEOTIDE SEQUENCE</scope>
</reference>
<gene>
    <name evidence="2" type="ORF">Tco_1019934</name>
</gene>
<feature type="compositionally biased region" description="Basic and acidic residues" evidence="1">
    <location>
        <begin position="31"/>
        <end position="40"/>
    </location>
</feature>
<feature type="compositionally biased region" description="Polar residues" evidence="1">
    <location>
        <begin position="108"/>
        <end position="149"/>
    </location>
</feature>
<organism evidence="2 3">
    <name type="scientific">Tanacetum coccineum</name>
    <dbReference type="NCBI Taxonomy" id="301880"/>
    <lineage>
        <taxon>Eukaryota</taxon>
        <taxon>Viridiplantae</taxon>
        <taxon>Streptophyta</taxon>
        <taxon>Embryophyta</taxon>
        <taxon>Tracheophyta</taxon>
        <taxon>Spermatophyta</taxon>
        <taxon>Magnoliopsida</taxon>
        <taxon>eudicotyledons</taxon>
        <taxon>Gunneridae</taxon>
        <taxon>Pentapetalae</taxon>
        <taxon>asterids</taxon>
        <taxon>campanulids</taxon>
        <taxon>Asterales</taxon>
        <taxon>Asteraceae</taxon>
        <taxon>Asteroideae</taxon>
        <taxon>Anthemideae</taxon>
        <taxon>Anthemidinae</taxon>
        <taxon>Tanacetum</taxon>
    </lineage>
</organism>
<dbReference type="EMBL" id="BQNB010017901">
    <property type="protein sequence ID" value="GJT68454.1"/>
    <property type="molecule type" value="Genomic_DNA"/>
</dbReference>
<protein>
    <submittedName>
        <fullName evidence="2">Uncharacterized protein</fullName>
    </submittedName>
</protein>
<comment type="caution">
    <text evidence="2">The sequence shown here is derived from an EMBL/GenBank/DDBJ whole genome shotgun (WGS) entry which is preliminary data.</text>
</comment>
<proteinExistence type="predicted"/>